<dbReference type="OrthoDB" id="8479143at2"/>
<sequence length="284" mass="32305">MASGQTQFIQSETPGLLRAAYPSRAKIISQQYSIIPILRTAFDLLEALHASSQGMRLRELIEATGAPKTTAYSVLQTFVFRGYAELSETGEYRLPCVSIPEPSRKLQEVHHQDDTIPVVLMTFDVLQMLHRRSCGMRLRELEQESGIPQSTLYRIVRTCVAREYLREIESGIYGIFARDNVLLPSSSRGITTDRGRYHVSALMRTCDVLEAVRARPEGILIRELERTVSTSRSTLYRILRTCVERGYIQQNATGRYELQQRTPINRGDRELASSGVRLRVSRHT</sequence>
<reference evidence="2 3" key="1">
    <citation type="submission" date="2017-06" db="EMBL/GenBank/DDBJ databases">
        <authorList>
            <person name="Kim H.J."/>
            <person name="Triplett B.A."/>
        </authorList>
    </citation>
    <scope>NUCLEOTIDE SEQUENCE [LARGE SCALE GENOMIC DNA]</scope>
    <source>
        <strain evidence="2 3">DSM 18704</strain>
    </source>
</reference>
<dbReference type="GO" id="GO:0045892">
    <property type="term" value="P:negative regulation of DNA-templated transcription"/>
    <property type="evidence" value="ECO:0007669"/>
    <property type="project" value="TreeGrafter"/>
</dbReference>
<dbReference type="InterPro" id="IPR050707">
    <property type="entry name" value="HTH_MetabolicPath_Reg"/>
</dbReference>
<dbReference type="Proteomes" id="UP000198356">
    <property type="component" value="Unassembled WGS sequence"/>
</dbReference>
<dbReference type="GO" id="GO:0003700">
    <property type="term" value="F:DNA-binding transcription factor activity"/>
    <property type="evidence" value="ECO:0007669"/>
    <property type="project" value="TreeGrafter"/>
</dbReference>
<proteinExistence type="predicted"/>
<accession>A0A239K5H3</accession>
<feature type="domain" description="HTH iclR-type" evidence="1">
    <location>
        <begin position="199"/>
        <end position="260"/>
    </location>
</feature>
<dbReference type="AlphaFoldDB" id="A0A239K5H3"/>
<dbReference type="Gene3D" id="1.10.10.10">
    <property type="entry name" value="Winged helix-like DNA-binding domain superfamily/Winged helix DNA-binding domain"/>
    <property type="match status" value="3"/>
</dbReference>
<dbReference type="PROSITE" id="PS51077">
    <property type="entry name" value="HTH_ICLR"/>
    <property type="match status" value="2"/>
</dbReference>
<evidence type="ECO:0000259" key="1">
    <source>
        <dbReference type="PROSITE" id="PS51077"/>
    </source>
</evidence>
<gene>
    <name evidence="2" type="ORF">SAMN05421770_104287</name>
</gene>
<keyword evidence="3" id="KW-1185">Reference proteome</keyword>
<dbReference type="InterPro" id="IPR036388">
    <property type="entry name" value="WH-like_DNA-bd_sf"/>
</dbReference>
<dbReference type="RefSeq" id="WP_089408935.1">
    <property type="nucleotide sequence ID" value="NZ_FZOU01000004.1"/>
</dbReference>
<name>A0A239K5H3_9BACT</name>
<dbReference type="EMBL" id="FZOU01000004">
    <property type="protein sequence ID" value="SNT12893.1"/>
    <property type="molecule type" value="Genomic_DNA"/>
</dbReference>
<feature type="domain" description="HTH iclR-type" evidence="1">
    <location>
        <begin position="35"/>
        <end position="96"/>
    </location>
</feature>
<dbReference type="GO" id="GO:0003677">
    <property type="term" value="F:DNA binding"/>
    <property type="evidence" value="ECO:0007669"/>
    <property type="project" value="InterPro"/>
</dbReference>
<evidence type="ECO:0000313" key="3">
    <source>
        <dbReference type="Proteomes" id="UP000198356"/>
    </source>
</evidence>
<dbReference type="InterPro" id="IPR036390">
    <property type="entry name" value="WH_DNA-bd_sf"/>
</dbReference>
<dbReference type="InterPro" id="IPR005471">
    <property type="entry name" value="Tscrpt_reg_IclR_N"/>
</dbReference>
<evidence type="ECO:0000313" key="2">
    <source>
        <dbReference type="EMBL" id="SNT12893.1"/>
    </source>
</evidence>
<dbReference type="PANTHER" id="PTHR30136:SF35">
    <property type="entry name" value="HTH-TYPE TRANSCRIPTIONAL REGULATOR RV1719"/>
    <property type="match status" value="1"/>
</dbReference>
<dbReference type="SUPFAM" id="SSF46785">
    <property type="entry name" value="Winged helix' DNA-binding domain"/>
    <property type="match status" value="3"/>
</dbReference>
<dbReference type="PANTHER" id="PTHR30136">
    <property type="entry name" value="HELIX-TURN-HELIX TRANSCRIPTIONAL REGULATOR, ICLR FAMILY"/>
    <property type="match status" value="1"/>
</dbReference>
<protein>
    <submittedName>
        <fullName evidence="2">IclR helix-turn-helix domain-containing protein</fullName>
    </submittedName>
</protein>
<dbReference type="Pfam" id="PF09339">
    <property type="entry name" value="HTH_IclR"/>
    <property type="match status" value="3"/>
</dbReference>
<organism evidence="2 3">
    <name type="scientific">Granulicella rosea</name>
    <dbReference type="NCBI Taxonomy" id="474952"/>
    <lineage>
        <taxon>Bacteria</taxon>
        <taxon>Pseudomonadati</taxon>
        <taxon>Acidobacteriota</taxon>
        <taxon>Terriglobia</taxon>
        <taxon>Terriglobales</taxon>
        <taxon>Acidobacteriaceae</taxon>
        <taxon>Granulicella</taxon>
    </lineage>
</organism>